<name>A0A2T0QEQ7_9ACTN</name>
<comment type="catalytic activity">
    <reaction evidence="12">
        <text>oxaloacetate + H(+) = pyruvate + CO2</text>
        <dbReference type="Rhea" id="RHEA:15641"/>
        <dbReference type="ChEBI" id="CHEBI:15361"/>
        <dbReference type="ChEBI" id="CHEBI:15378"/>
        <dbReference type="ChEBI" id="CHEBI:16452"/>
        <dbReference type="ChEBI" id="CHEBI:16526"/>
        <dbReference type="EC" id="4.1.1.112"/>
    </reaction>
</comment>
<comment type="caution">
    <text evidence="14">The sequence shown here is derived from an EMBL/GenBank/DDBJ whole genome shotgun (WGS) entry which is preliminary data.</text>
</comment>
<dbReference type="PANTHER" id="PTHR33254">
    <property type="entry name" value="4-HYDROXY-4-METHYL-2-OXOGLUTARATE ALDOLASE 3-RELATED"/>
    <property type="match status" value="1"/>
</dbReference>
<dbReference type="OrthoDB" id="943692at2"/>
<evidence type="ECO:0000256" key="2">
    <source>
        <dbReference type="ARBA" id="ARBA00001968"/>
    </source>
</evidence>
<feature type="binding site" evidence="13">
    <location>
        <begin position="98"/>
        <end position="101"/>
    </location>
    <ligand>
        <name>substrate</name>
    </ligand>
</feature>
<dbReference type="CDD" id="cd16841">
    <property type="entry name" value="RraA_family"/>
    <property type="match status" value="1"/>
</dbReference>
<dbReference type="NCBIfam" id="NF004850">
    <property type="entry name" value="PRK06201.1"/>
    <property type="match status" value="1"/>
</dbReference>
<evidence type="ECO:0000256" key="9">
    <source>
        <dbReference type="ARBA" id="ARBA00029596"/>
    </source>
</evidence>
<reference evidence="14 15" key="1">
    <citation type="submission" date="2018-03" db="EMBL/GenBank/DDBJ databases">
        <title>Genomic Encyclopedia of Archaeal and Bacterial Type Strains, Phase II (KMG-II): from individual species to whole genera.</title>
        <authorList>
            <person name="Goeker M."/>
        </authorList>
    </citation>
    <scope>NUCLEOTIDE SEQUENCE [LARGE SCALE GENOMIC DNA]</scope>
    <source>
        <strain evidence="14 15">DSM 45601</strain>
    </source>
</reference>
<evidence type="ECO:0000256" key="8">
    <source>
        <dbReference type="ARBA" id="ARBA00025046"/>
    </source>
</evidence>
<evidence type="ECO:0000313" key="15">
    <source>
        <dbReference type="Proteomes" id="UP000237846"/>
    </source>
</evidence>
<comment type="similarity">
    <text evidence="3">Belongs to the class II aldolase/RraA-like family.</text>
</comment>
<evidence type="ECO:0000313" key="14">
    <source>
        <dbReference type="EMBL" id="PRY02409.1"/>
    </source>
</evidence>
<comment type="cofactor">
    <cofactor evidence="2">
        <name>a divalent metal cation</name>
        <dbReference type="ChEBI" id="CHEBI:60240"/>
    </cofactor>
</comment>
<evidence type="ECO:0000256" key="12">
    <source>
        <dbReference type="ARBA" id="ARBA00047973"/>
    </source>
</evidence>
<evidence type="ECO:0000256" key="6">
    <source>
        <dbReference type="ARBA" id="ARBA00012947"/>
    </source>
</evidence>
<dbReference type="InterPro" id="IPR005493">
    <property type="entry name" value="RraA/RraA-like"/>
</dbReference>
<keyword evidence="13" id="KW-0479">Metal-binding</keyword>
<dbReference type="SUPFAM" id="SSF89562">
    <property type="entry name" value="RraA-like"/>
    <property type="match status" value="1"/>
</dbReference>
<comment type="catalytic activity">
    <reaction evidence="1">
        <text>4-hydroxy-4-methyl-2-oxoglutarate = 2 pyruvate</text>
        <dbReference type="Rhea" id="RHEA:22748"/>
        <dbReference type="ChEBI" id="CHEBI:15361"/>
        <dbReference type="ChEBI" id="CHEBI:58276"/>
        <dbReference type="EC" id="4.1.3.17"/>
    </reaction>
</comment>
<comment type="function">
    <text evidence="8">Catalyzes the aldol cleavage of 4-hydroxy-4-methyl-2-oxoglutarate (HMG) into 2 molecules of pyruvate. Also contains a secondary oxaloacetate (OAA) decarboxylase activity due to the common pyruvate enolate transition state formed following C-C bond cleavage in the retro-aldol and decarboxylation reactions.</text>
</comment>
<dbReference type="EC" id="4.1.3.17" evidence="5"/>
<feature type="binding site" evidence="13">
    <location>
        <position position="121"/>
    </location>
    <ligand>
        <name>Mg(2+)</name>
        <dbReference type="ChEBI" id="CHEBI:18420"/>
    </ligand>
</feature>
<comment type="cofactor">
    <cofactor evidence="13">
        <name>Mg(2+)</name>
        <dbReference type="ChEBI" id="CHEBI:18420"/>
    </cofactor>
</comment>
<evidence type="ECO:0000256" key="3">
    <source>
        <dbReference type="ARBA" id="ARBA00008621"/>
    </source>
</evidence>
<dbReference type="AlphaFoldDB" id="A0A2T0QEQ7"/>
<gene>
    <name evidence="14" type="ORF">CLV72_1011011</name>
</gene>
<comment type="subunit">
    <text evidence="4">Homotrimer.</text>
</comment>
<evidence type="ECO:0000256" key="11">
    <source>
        <dbReference type="ARBA" id="ARBA00032305"/>
    </source>
</evidence>
<dbReference type="GO" id="GO:0047443">
    <property type="term" value="F:4-hydroxy-4-methyl-2-oxoglutarate aldolase activity"/>
    <property type="evidence" value="ECO:0007669"/>
    <property type="project" value="UniProtKB-EC"/>
</dbReference>
<dbReference type="EMBL" id="PVZC01000001">
    <property type="protein sequence ID" value="PRY02409.1"/>
    <property type="molecule type" value="Genomic_DNA"/>
</dbReference>
<dbReference type="GO" id="GO:0008948">
    <property type="term" value="F:oxaloacetate decarboxylase activity"/>
    <property type="evidence" value="ECO:0007669"/>
    <property type="project" value="UniProtKB-EC"/>
</dbReference>
<accession>A0A2T0QEQ7</accession>
<evidence type="ECO:0000256" key="10">
    <source>
        <dbReference type="ARBA" id="ARBA00030169"/>
    </source>
</evidence>
<dbReference type="EC" id="4.1.1.112" evidence="6"/>
<evidence type="ECO:0000256" key="7">
    <source>
        <dbReference type="ARBA" id="ARBA00016549"/>
    </source>
</evidence>
<organism evidence="14 15">
    <name type="scientific">Allonocardiopsis opalescens</name>
    <dbReference type="NCBI Taxonomy" id="1144618"/>
    <lineage>
        <taxon>Bacteria</taxon>
        <taxon>Bacillati</taxon>
        <taxon>Actinomycetota</taxon>
        <taxon>Actinomycetes</taxon>
        <taxon>Streptosporangiales</taxon>
        <taxon>Allonocardiopsis</taxon>
    </lineage>
</organism>
<proteinExistence type="inferred from homology"/>
<keyword evidence="13" id="KW-0460">Magnesium</keyword>
<dbReference type="InterPro" id="IPR036704">
    <property type="entry name" value="RraA/RraA-like_sf"/>
</dbReference>
<dbReference type="RefSeq" id="WP_106239920.1">
    <property type="nucleotide sequence ID" value="NZ_PVZC01000001.1"/>
</dbReference>
<dbReference type="GO" id="GO:0046872">
    <property type="term" value="F:metal ion binding"/>
    <property type="evidence" value="ECO:0007669"/>
    <property type="project" value="UniProtKB-KW"/>
</dbReference>
<evidence type="ECO:0000256" key="4">
    <source>
        <dbReference type="ARBA" id="ARBA00011233"/>
    </source>
</evidence>
<protein>
    <recommendedName>
        <fullName evidence="7">Putative 4-hydroxy-4-methyl-2-oxoglutarate aldolase</fullName>
        <ecNumber evidence="6">4.1.1.112</ecNumber>
        <ecNumber evidence="5">4.1.3.17</ecNumber>
    </recommendedName>
    <alternativeName>
        <fullName evidence="11">Oxaloacetate decarboxylase</fullName>
    </alternativeName>
    <alternativeName>
        <fullName evidence="9">Regulator of ribonuclease activity homolog</fullName>
    </alternativeName>
    <alternativeName>
        <fullName evidence="10">RraA-like protein</fullName>
    </alternativeName>
</protein>
<evidence type="ECO:0000256" key="5">
    <source>
        <dbReference type="ARBA" id="ARBA00012213"/>
    </source>
</evidence>
<sequence length="225" mass="23571">MGVGNRVLPRAESVAAETLERFRAAAFPVANVADAMGRFGALRGLRRMAPAPYLVGTALTVRTRPSDNLMVHKALDLAGPGDVLVVDACGGADYAIVGGLMCRYARRRGLAGLVVDGMVRDDDELTELGLPVYAAGISPNGPYKDGPGEINVPVSCGRTPVLPGDLVLGDADGVVVVPRADAEQVRREAEAVRGNERGVVAAIERDGWDRAWIDRKLAANGCADG</sequence>
<evidence type="ECO:0000256" key="13">
    <source>
        <dbReference type="PIRSR" id="PIRSR605493-1"/>
    </source>
</evidence>
<evidence type="ECO:0000256" key="1">
    <source>
        <dbReference type="ARBA" id="ARBA00001342"/>
    </source>
</evidence>
<dbReference type="Pfam" id="PF03737">
    <property type="entry name" value="RraA-like"/>
    <property type="match status" value="1"/>
</dbReference>
<dbReference type="Proteomes" id="UP000237846">
    <property type="component" value="Unassembled WGS sequence"/>
</dbReference>
<dbReference type="Gene3D" id="3.50.30.40">
    <property type="entry name" value="Ribonuclease E inhibitor RraA/RraA-like"/>
    <property type="match status" value="1"/>
</dbReference>
<keyword evidence="15" id="KW-1185">Reference proteome</keyword>
<dbReference type="PANTHER" id="PTHR33254:SF4">
    <property type="entry name" value="4-HYDROXY-4-METHYL-2-OXOGLUTARATE ALDOLASE 3-RELATED"/>
    <property type="match status" value="1"/>
</dbReference>
<feature type="binding site" evidence="13">
    <location>
        <position position="120"/>
    </location>
    <ligand>
        <name>substrate</name>
    </ligand>
</feature>